<dbReference type="PROSITE" id="PS51192">
    <property type="entry name" value="HELICASE_ATP_BIND_1"/>
    <property type="match status" value="1"/>
</dbReference>
<sequence length="868" mass="97550">MSHARQRSKSYDILEKARLEAAKTKSYASDQTRLELETLFRQRFGRDPYEWQVDVTEAILLGLDCVVIAGTGAGKTMPFMMPLLLDDNKCIMVISPLKVLQEDQAERFEKMKLSATAVNGDTWSQDLQQELEQNKYQAVLTSPEMCLEHEEFRKIVAGPTFSDRVCAVVIDEAHCISQWGGDFRKQYSVLSKLRSLFPPTIPFLATSATLPPAVLREVRSSLAIDSDTCFFINLGNDRPNIAYSAQSMKSSVDYEALRPLLARTCDPTSPNDLIKTIVFMNSIPATQITRRTIAAWFPPHLQNCVDCLHARRSPKAKRRSMRRFRQGKTRILIATEVAGMGADIPDIEQVIQFGVPSSLSVWIQRAGRAGRSPDINARAILLYEESMFKRKRKRKRKRSKRARRTADTDSDLTEDEVEFTEGGDDEMVLEGEGDDEMEEEGDDGPEAEGRDEMEVDDGGDNKGGLEAEPEEDDDDGKEWGKKVEEDLRRWIETNHCRRDVADTYFDNPPGRKQPTGPCCDNCSTTPTRPQPVKTVAERPSTPHSPASPPSSVHSTPSKTINANGKRPMQLPEDYVPAKRRGEHLKEARAALEAWRFKVKRSCYTPSPFTAAAILPDPVLKTLASNGAHSVEDILVLLNGTGWVFVKLDEKRRATEAKRLRDEQEREERRAEQERKRAEMKARKEAEKAEMKAQKEAEKAEKKARKEAEKAAKKVRKEAEEVEKKRRKAEEDAAKKEATPGRRHLQQSARAGRGLPLAGSSVFNIAPHTPLPQTSYLQESSPTTPSPSWLGHSQWTFSMFDMSPVEEQNTPLKKRQPAQDSVTEPPAAAISTPDPQNPSDPPRPPYPRPRPRKRQPDTTKPPASPSPES</sequence>
<comment type="similarity">
    <text evidence="1">Belongs to the helicase family. RecQ subfamily.</text>
</comment>
<dbReference type="GO" id="GO:0005694">
    <property type="term" value="C:chromosome"/>
    <property type="evidence" value="ECO:0007669"/>
    <property type="project" value="TreeGrafter"/>
</dbReference>
<evidence type="ECO:0000259" key="7">
    <source>
        <dbReference type="PROSITE" id="PS51192"/>
    </source>
</evidence>
<dbReference type="GO" id="GO:0005737">
    <property type="term" value="C:cytoplasm"/>
    <property type="evidence" value="ECO:0007669"/>
    <property type="project" value="TreeGrafter"/>
</dbReference>
<evidence type="ECO:0000256" key="1">
    <source>
        <dbReference type="ARBA" id="ARBA00005446"/>
    </source>
</evidence>
<gene>
    <name evidence="9" type="ORF">LshimejAT787_5400010</name>
</gene>
<feature type="domain" description="Helicase ATP-binding" evidence="7">
    <location>
        <begin position="56"/>
        <end position="228"/>
    </location>
</feature>
<feature type="domain" description="Helicase C-terminal" evidence="8">
    <location>
        <begin position="266"/>
        <end position="413"/>
    </location>
</feature>
<feature type="compositionally biased region" description="Basic and acidic residues" evidence="6">
    <location>
        <begin position="654"/>
        <end position="739"/>
    </location>
</feature>
<feature type="region of interest" description="Disordered" evidence="6">
    <location>
        <begin position="654"/>
        <end position="868"/>
    </location>
</feature>
<evidence type="ECO:0000256" key="4">
    <source>
        <dbReference type="ARBA" id="ARBA00034617"/>
    </source>
</evidence>
<dbReference type="GO" id="GO:0003676">
    <property type="term" value="F:nucleic acid binding"/>
    <property type="evidence" value="ECO:0007669"/>
    <property type="project" value="InterPro"/>
</dbReference>
<dbReference type="InterPro" id="IPR027417">
    <property type="entry name" value="P-loop_NTPase"/>
</dbReference>
<keyword evidence="9" id="KW-0378">Hydrolase</keyword>
<dbReference type="PANTHER" id="PTHR13710:SF154">
    <property type="entry name" value="RECQ HELICASE, PUTATIVE (AFU_ORTHOLOGUE AFUA_6G14720)-RELATED"/>
    <property type="match status" value="1"/>
</dbReference>
<dbReference type="GO" id="GO:0000724">
    <property type="term" value="P:double-strand break repair via homologous recombination"/>
    <property type="evidence" value="ECO:0007669"/>
    <property type="project" value="TreeGrafter"/>
</dbReference>
<dbReference type="AlphaFoldDB" id="A0A9P3Q2R5"/>
<name>A0A9P3Q2R5_LYOSH</name>
<comment type="caution">
    <text evidence="9">The sequence shown here is derived from an EMBL/GenBank/DDBJ whole genome shotgun (WGS) entry which is preliminary data.</text>
</comment>
<dbReference type="SMART" id="SM00487">
    <property type="entry name" value="DEXDc"/>
    <property type="match status" value="1"/>
</dbReference>
<evidence type="ECO:0000256" key="2">
    <source>
        <dbReference type="ARBA" id="ARBA00022741"/>
    </source>
</evidence>
<feature type="compositionally biased region" description="Acidic residues" evidence="6">
    <location>
        <begin position="408"/>
        <end position="446"/>
    </location>
</feature>
<protein>
    <recommendedName>
        <fullName evidence="5">DNA 3'-5' helicase</fullName>
        <ecNumber evidence="5">5.6.2.4</ecNumber>
    </recommendedName>
</protein>
<dbReference type="InterPro" id="IPR001650">
    <property type="entry name" value="Helicase_C-like"/>
</dbReference>
<dbReference type="Pfam" id="PF00270">
    <property type="entry name" value="DEAD"/>
    <property type="match status" value="1"/>
</dbReference>
<accession>A0A9P3Q2R5</accession>
<evidence type="ECO:0000313" key="10">
    <source>
        <dbReference type="Proteomes" id="UP001063166"/>
    </source>
</evidence>
<dbReference type="InterPro" id="IPR011545">
    <property type="entry name" value="DEAD/DEAH_box_helicase_dom"/>
</dbReference>
<dbReference type="EMBL" id="BRPK01000054">
    <property type="protein sequence ID" value="GLB46004.1"/>
    <property type="molecule type" value="Genomic_DNA"/>
</dbReference>
<feature type="compositionally biased region" description="Pro residues" evidence="6">
    <location>
        <begin position="834"/>
        <end position="847"/>
    </location>
</feature>
<dbReference type="SUPFAM" id="SSF52540">
    <property type="entry name" value="P-loop containing nucleoside triphosphate hydrolases"/>
    <property type="match status" value="1"/>
</dbReference>
<evidence type="ECO:0000256" key="5">
    <source>
        <dbReference type="ARBA" id="ARBA00034808"/>
    </source>
</evidence>
<dbReference type="InterPro" id="IPR014001">
    <property type="entry name" value="Helicase_ATP-bd"/>
</dbReference>
<feature type="compositionally biased region" description="Polar residues" evidence="6">
    <location>
        <begin position="770"/>
        <end position="796"/>
    </location>
</feature>
<dbReference type="EC" id="5.6.2.4" evidence="5"/>
<proteinExistence type="inferred from homology"/>
<evidence type="ECO:0000259" key="8">
    <source>
        <dbReference type="PROSITE" id="PS51194"/>
    </source>
</evidence>
<keyword evidence="10" id="KW-1185">Reference proteome</keyword>
<feature type="region of interest" description="Disordered" evidence="6">
    <location>
        <begin position="501"/>
        <end position="570"/>
    </location>
</feature>
<dbReference type="GO" id="GO:0009378">
    <property type="term" value="F:four-way junction helicase activity"/>
    <property type="evidence" value="ECO:0007669"/>
    <property type="project" value="TreeGrafter"/>
</dbReference>
<reference evidence="9" key="1">
    <citation type="submission" date="2022-07" db="EMBL/GenBank/DDBJ databases">
        <title>The genome of Lyophyllum shimeji provides insight into the initial evolution of ectomycorrhizal fungal genome.</title>
        <authorList>
            <person name="Kobayashi Y."/>
            <person name="Shibata T."/>
            <person name="Hirakawa H."/>
            <person name="Shigenobu S."/>
            <person name="Nishiyama T."/>
            <person name="Yamada A."/>
            <person name="Hasebe M."/>
            <person name="Kawaguchi M."/>
        </authorList>
    </citation>
    <scope>NUCLEOTIDE SEQUENCE</scope>
    <source>
        <strain evidence="9">AT787</strain>
    </source>
</reference>
<dbReference type="PROSITE" id="PS51194">
    <property type="entry name" value="HELICASE_CTER"/>
    <property type="match status" value="1"/>
</dbReference>
<evidence type="ECO:0000256" key="6">
    <source>
        <dbReference type="SAM" id="MobiDB-lite"/>
    </source>
</evidence>
<dbReference type="GO" id="GO:0043138">
    <property type="term" value="F:3'-5' DNA helicase activity"/>
    <property type="evidence" value="ECO:0007669"/>
    <property type="project" value="UniProtKB-EC"/>
</dbReference>
<dbReference type="OrthoDB" id="2499463at2759"/>
<keyword evidence="2" id="KW-0547">Nucleotide-binding</keyword>
<feature type="compositionally biased region" description="Basic residues" evidence="6">
    <location>
        <begin position="394"/>
        <end position="403"/>
    </location>
</feature>
<dbReference type="CDD" id="cd17920">
    <property type="entry name" value="DEXHc_RecQ"/>
    <property type="match status" value="1"/>
</dbReference>
<dbReference type="Gene3D" id="3.40.50.300">
    <property type="entry name" value="P-loop containing nucleotide triphosphate hydrolases"/>
    <property type="match status" value="2"/>
</dbReference>
<feature type="compositionally biased region" description="Low complexity" evidence="6">
    <location>
        <begin position="539"/>
        <end position="557"/>
    </location>
</feature>
<evidence type="ECO:0000256" key="3">
    <source>
        <dbReference type="ARBA" id="ARBA00022840"/>
    </source>
</evidence>
<evidence type="ECO:0000313" key="9">
    <source>
        <dbReference type="EMBL" id="GLB46004.1"/>
    </source>
</evidence>
<keyword evidence="3" id="KW-0067">ATP-binding</keyword>
<feature type="region of interest" description="Disordered" evidence="6">
    <location>
        <begin position="394"/>
        <end position="480"/>
    </location>
</feature>
<comment type="catalytic activity">
    <reaction evidence="4">
        <text>Couples ATP hydrolysis with the unwinding of duplex DNA by translocating in the 3'-5' direction.</text>
        <dbReference type="EC" id="5.6.2.4"/>
    </reaction>
</comment>
<feature type="compositionally biased region" description="Acidic residues" evidence="6">
    <location>
        <begin position="467"/>
        <end position="476"/>
    </location>
</feature>
<organism evidence="9 10">
    <name type="scientific">Lyophyllum shimeji</name>
    <name type="common">Hon-shimeji</name>
    <name type="synonym">Tricholoma shimeji</name>
    <dbReference type="NCBI Taxonomy" id="47721"/>
    <lineage>
        <taxon>Eukaryota</taxon>
        <taxon>Fungi</taxon>
        <taxon>Dikarya</taxon>
        <taxon>Basidiomycota</taxon>
        <taxon>Agaricomycotina</taxon>
        <taxon>Agaricomycetes</taxon>
        <taxon>Agaricomycetidae</taxon>
        <taxon>Agaricales</taxon>
        <taxon>Tricholomatineae</taxon>
        <taxon>Lyophyllaceae</taxon>
        <taxon>Lyophyllum</taxon>
    </lineage>
</organism>
<dbReference type="PANTHER" id="PTHR13710">
    <property type="entry name" value="DNA HELICASE RECQ FAMILY MEMBER"/>
    <property type="match status" value="1"/>
</dbReference>
<dbReference type="GO" id="GO:0005524">
    <property type="term" value="F:ATP binding"/>
    <property type="evidence" value="ECO:0007669"/>
    <property type="project" value="UniProtKB-KW"/>
</dbReference>
<dbReference type="SMART" id="SM00490">
    <property type="entry name" value="HELICc"/>
    <property type="match status" value="1"/>
</dbReference>
<dbReference type="Proteomes" id="UP001063166">
    <property type="component" value="Unassembled WGS sequence"/>
</dbReference>
<dbReference type="GO" id="GO:0016787">
    <property type="term" value="F:hydrolase activity"/>
    <property type="evidence" value="ECO:0007669"/>
    <property type="project" value="UniProtKB-KW"/>
</dbReference>
<dbReference type="Pfam" id="PF00271">
    <property type="entry name" value="Helicase_C"/>
    <property type="match status" value="1"/>
</dbReference>